<organism evidence="2 3">
    <name type="scientific">Acinetobacter gyllenbergii CIP 110306 = MTCC 11365</name>
    <dbReference type="NCBI Taxonomy" id="1217657"/>
    <lineage>
        <taxon>Bacteria</taxon>
        <taxon>Pseudomonadati</taxon>
        <taxon>Pseudomonadota</taxon>
        <taxon>Gammaproteobacteria</taxon>
        <taxon>Moraxellales</taxon>
        <taxon>Moraxellaceae</taxon>
        <taxon>Acinetobacter</taxon>
    </lineage>
</organism>
<dbReference type="Gene3D" id="3.40.50.1820">
    <property type="entry name" value="alpha/beta hydrolase"/>
    <property type="match status" value="1"/>
</dbReference>
<sequence length="230" mass="25732">MNQKSISIVLIPGFMLDESLWDELVPLLPETWNIRRANLLQGETIAEIAQNIAKDAPKEFILVGFSLGGYIARSLTEQFPEKVSSLILIASSLRPDTEEQKQQKLTAIRLSTKEKFHGLSSISIAKTLHPADAQNKLLINRIQKMGINLGYEAFVRQSLLNRKCGDINKISCPTLIISAAQDQLRSKEEALELTHKIRDSKLAVIENSGHMIPLEQPEQLAQVISAWINQ</sequence>
<keyword evidence="3" id="KW-1185">Reference proteome</keyword>
<reference evidence="2 3" key="1">
    <citation type="submission" date="2013-06" db="EMBL/GenBank/DDBJ databases">
        <title>The Genome Sequence of Acinetobacter gyllenbergii CIP 110306.</title>
        <authorList>
            <consortium name="The Broad Institute Genome Sequencing Platform"/>
            <consortium name="The Broad Institute Genome Sequencing Center for Infectious Disease"/>
            <person name="Cerqueira G."/>
            <person name="Feldgarden M."/>
            <person name="Courvalin P."/>
            <person name="Perichon B."/>
            <person name="Grillot-Courvalin C."/>
            <person name="Clermont D."/>
            <person name="Rocha E."/>
            <person name="Yoon E.-J."/>
            <person name="Nemec A."/>
            <person name="Young S.K."/>
            <person name="Zeng Q."/>
            <person name="Gargeya S."/>
            <person name="Fitzgerald M."/>
            <person name="Abouelleil A."/>
            <person name="Alvarado L."/>
            <person name="Berlin A.M."/>
            <person name="Chapman S.B."/>
            <person name="Dewar J."/>
            <person name="Goldberg J."/>
            <person name="Griggs A."/>
            <person name="Gujja S."/>
            <person name="Hansen M."/>
            <person name="Howarth C."/>
            <person name="Imamovic A."/>
            <person name="Larimer J."/>
            <person name="McCowan C."/>
            <person name="Murphy C."/>
            <person name="Pearson M."/>
            <person name="Priest M."/>
            <person name="Roberts A."/>
            <person name="Saif S."/>
            <person name="Shea T."/>
            <person name="Sykes S."/>
            <person name="Wortman J."/>
            <person name="Nusbaum C."/>
            <person name="Birren B."/>
        </authorList>
    </citation>
    <scope>NUCLEOTIDE SEQUENCE [LARGE SCALE GENOMIC DNA]</scope>
    <source>
        <strain evidence="2 3">CIP 110306</strain>
    </source>
</reference>
<dbReference type="InterPro" id="IPR000073">
    <property type="entry name" value="AB_hydrolase_1"/>
</dbReference>
<dbReference type="Proteomes" id="UP000014523">
    <property type="component" value="Unassembled WGS sequence"/>
</dbReference>
<dbReference type="EMBL" id="ATGG01000027">
    <property type="protein sequence ID" value="EPF75005.1"/>
    <property type="molecule type" value="Genomic_DNA"/>
</dbReference>
<dbReference type="RefSeq" id="WP_016660510.1">
    <property type="nucleotide sequence ID" value="NZ_ASQH01000014.1"/>
</dbReference>
<evidence type="ECO:0000313" key="2">
    <source>
        <dbReference type="EMBL" id="EPF75005.1"/>
    </source>
</evidence>
<dbReference type="InterPro" id="IPR050266">
    <property type="entry name" value="AB_hydrolase_sf"/>
</dbReference>
<accession>A0A829HE34</accession>
<dbReference type="PANTHER" id="PTHR43798">
    <property type="entry name" value="MONOACYLGLYCEROL LIPASE"/>
    <property type="match status" value="1"/>
</dbReference>
<evidence type="ECO:0000259" key="1">
    <source>
        <dbReference type="Pfam" id="PF00561"/>
    </source>
</evidence>
<protein>
    <recommendedName>
        <fullName evidence="1">AB hydrolase-1 domain-containing protein</fullName>
    </recommendedName>
</protein>
<gene>
    <name evidence="2" type="ORF">F957_03201</name>
</gene>
<evidence type="ECO:0000313" key="3">
    <source>
        <dbReference type="Proteomes" id="UP000014523"/>
    </source>
</evidence>
<name>A0A829HE34_9GAMM</name>
<feature type="domain" description="AB hydrolase-1" evidence="1">
    <location>
        <begin position="58"/>
        <end position="216"/>
    </location>
</feature>
<dbReference type="AlphaFoldDB" id="A0A829HE34"/>
<dbReference type="Pfam" id="PF00561">
    <property type="entry name" value="Abhydrolase_1"/>
    <property type="match status" value="1"/>
</dbReference>
<dbReference type="InterPro" id="IPR029058">
    <property type="entry name" value="AB_hydrolase_fold"/>
</dbReference>
<dbReference type="SUPFAM" id="SSF53474">
    <property type="entry name" value="alpha/beta-Hydrolases"/>
    <property type="match status" value="1"/>
</dbReference>
<comment type="caution">
    <text evidence="2">The sequence shown here is derived from an EMBL/GenBank/DDBJ whole genome shotgun (WGS) entry which is preliminary data.</text>
</comment>
<dbReference type="PRINTS" id="PR00111">
    <property type="entry name" value="ABHYDROLASE"/>
</dbReference>
<proteinExistence type="predicted"/>